<dbReference type="EMBL" id="JARAOO010000004">
    <property type="protein sequence ID" value="KAJ7972666.1"/>
    <property type="molecule type" value="Genomic_DNA"/>
</dbReference>
<reference evidence="5" key="1">
    <citation type="journal article" date="2023" name="Science">
        <title>Elucidation of the pathway for biosynthesis of saponin adjuvants from the soapbark tree.</title>
        <authorList>
            <person name="Reed J."/>
            <person name="Orme A."/>
            <person name="El-Demerdash A."/>
            <person name="Owen C."/>
            <person name="Martin L.B.B."/>
            <person name="Misra R.C."/>
            <person name="Kikuchi S."/>
            <person name="Rejzek M."/>
            <person name="Martin A.C."/>
            <person name="Harkess A."/>
            <person name="Leebens-Mack J."/>
            <person name="Louveau T."/>
            <person name="Stephenson M.J."/>
            <person name="Osbourn A."/>
        </authorList>
    </citation>
    <scope>NUCLEOTIDE SEQUENCE</scope>
    <source>
        <strain evidence="5">S10</strain>
    </source>
</reference>
<evidence type="ECO:0000256" key="3">
    <source>
        <dbReference type="ARBA" id="ARBA00023004"/>
    </source>
</evidence>
<dbReference type="Pfam" id="PF03171">
    <property type="entry name" value="2OG-FeII_Oxy"/>
    <property type="match status" value="1"/>
</dbReference>
<dbReference type="AlphaFoldDB" id="A0AAD7VE97"/>
<dbReference type="InterPro" id="IPR027443">
    <property type="entry name" value="IPNS-like_sf"/>
</dbReference>
<dbReference type="GO" id="GO:0031418">
    <property type="term" value="F:L-ascorbic acid binding"/>
    <property type="evidence" value="ECO:0007669"/>
    <property type="project" value="UniProtKB-KW"/>
</dbReference>
<accession>A0AAD7VE97</accession>
<keyword evidence="6" id="KW-1185">Reference proteome</keyword>
<name>A0AAD7VE97_QUISA</name>
<dbReference type="KEGG" id="qsa:O6P43_010520"/>
<dbReference type="InterPro" id="IPR050295">
    <property type="entry name" value="Plant_2OG-oxidoreductases"/>
</dbReference>
<keyword evidence="2" id="KW-0847">Vitamin C</keyword>
<keyword evidence="5" id="KW-0560">Oxidoreductase</keyword>
<evidence type="ECO:0000313" key="6">
    <source>
        <dbReference type="Proteomes" id="UP001163823"/>
    </source>
</evidence>
<dbReference type="GO" id="GO:0051213">
    <property type="term" value="F:dioxygenase activity"/>
    <property type="evidence" value="ECO:0007669"/>
    <property type="project" value="UniProtKB-KW"/>
</dbReference>
<dbReference type="PANTHER" id="PTHR47991">
    <property type="entry name" value="OXOGLUTARATE/IRON-DEPENDENT DIOXYGENASE"/>
    <property type="match status" value="1"/>
</dbReference>
<gene>
    <name evidence="5" type="ORF">O6P43_010520</name>
</gene>
<dbReference type="GO" id="GO:0046872">
    <property type="term" value="F:metal ion binding"/>
    <property type="evidence" value="ECO:0007669"/>
    <property type="project" value="UniProtKB-KW"/>
</dbReference>
<sequence>MIYLGSKSSRDKQWIGVQPIPNALVINFGYALQVISNGKLKSVEHRAVTNSSDTRTSIGFFINPSGDSIIEPAKAITDDASNLQFINLSNTMIYLSIT</sequence>
<dbReference type="Gene3D" id="2.60.120.330">
    <property type="entry name" value="B-lactam Antibiotic, Isopenicillin N Synthase, Chain"/>
    <property type="match status" value="1"/>
</dbReference>
<evidence type="ECO:0000313" key="5">
    <source>
        <dbReference type="EMBL" id="KAJ7972666.1"/>
    </source>
</evidence>
<keyword evidence="5" id="KW-0223">Dioxygenase</keyword>
<dbReference type="Proteomes" id="UP001163823">
    <property type="component" value="Chromosome 4"/>
</dbReference>
<keyword evidence="1" id="KW-0479">Metal-binding</keyword>
<evidence type="ECO:0000256" key="1">
    <source>
        <dbReference type="ARBA" id="ARBA00022723"/>
    </source>
</evidence>
<organism evidence="5 6">
    <name type="scientific">Quillaja saponaria</name>
    <name type="common">Soap bark tree</name>
    <dbReference type="NCBI Taxonomy" id="32244"/>
    <lineage>
        <taxon>Eukaryota</taxon>
        <taxon>Viridiplantae</taxon>
        <taxon>Streptophyta</taxon>
        <taxon>Embryophyta</taxon>
        <taxon>Tracheophyta</taxon>
        <taxon>Spermatophyta</taxon>
        <taxon>Magnoliopsida</taxon>
        <taxon>eudicotyledons</taxon>
        <taxon>Gunneridae</taxon>
        <taxon>Pentapetalae</taxon>
        <taxon>rosids</taxon>
        <taxon>fabids</taxon>
        <taxon>Fabales</taxon>
        <taxon>Quillajaceae</taxon>
        <taxon>Quillaja</taxon>
    </lineage>
</organism>
<evidence type="ECO:0000256" key="2">
    <source>
        <dbReference type="ARBA" id="ARBA00022896"/>
    </source>
</evidence>
<dbReference type="SUPFAM" id="SSF51197">
    <property type="entry name" value="Clavaminate synthase-like"/>
    <property type="match status" value="1"/>
</dbReference>
<keyword evidence="3" id="KW-0408">Iron</keyword>
<evidence type="ECO:0000259" key="4">
    <source>
        <dbReference type="Pfam" id="PF03171"/>
    </source>
</evidence>
<protein>
    <submittedName>
        <fullName evidence="5">2-oxoglutarate-dependent dioxygenase</fullName>
    </submittedName>
</protein>
<dbReference type="InterPro" id="IPR044861">
    <property type="entry name" value="IPNS-like_FE2OG_OXY"/>
</dbReference>
<comment type="caution">
    <text evidence="5">The sequence shown here is derived from an EMBL/GenBank/DDBJ whole genome shotgun (WGS) entry which is preliminary data.</text>
</comment>
<feature type="domain" description="Isopenicillin N synthase-like Fe(2+) 2OG dioxygenase" evidence="4">
    <location>
        <begin position="10"/>
        <end position="64"/>
    </location>
</feature>
<proteinExistence type="predicted"/>